<evidence type="ECO:0000256" key="8">
    <source>
        <dbReference type="ARBA" id="ARBA00022801"/>
    </source>
</evidence>
<comment type="subcellular location">
    <subcellularLocation>
        <location evidence="14">Cell inner membrane</location>
        <topology evidence="14">Single-pass membrane protein</topology>
    </subcellularLocation>
    <subcellularLocation>
        <location evidence="2">Cell membrane</location>
    </subcellularLocation>
    <subcellularLocation>
        <location evidence="1">Membrane</location>
        <topology evidence="1">Single-pass membrane protein</topology>
    </subcellularLocation>
</comment>
<keyword evidence="12 14" id="KW-0472">Membrane</keyword>
<evidence type="ECO:0000256" key="12">
    <source>
        <dbReference type="ARBA" id="ARBA00023136"/>
    </source>
</evidence>
<dbReference type="GO" id="GO:0071555">
    <property type="term" value="P:cell wall organization"/>
    <property type="evidence" value="ECO:0007669"/>
    <property type="project" value="UniProtKB-KW"/>
</dbReference>
<comment type="cofactor">
    <cofactor evidence="14">
        <name>Zn(2+)</name>
        <dbReference type="ChEBI" id="CHEBI:29105"/>
    </cofactor>
    <text evidence="14">Binds one Zn(2+) ion per subunit.</text>
</comment>
<dbReference type="EMBL" id="CP002056">
    <property type="protein sequence ID" value="ADI30962.1"/>
    <property type="molecule type" value="Genomic_DNA"/>
</dbReference>
<feature type="active site" description="Acyl-ester intermediate" evidence="14">
    <location>
        <position position="328"/>
    </location>
</feature>
<dbReference type="GO" id="GO:0016757">
    <property type="term" value="F:glycosyltransferase activity"/>
    <property type="evidence" value="ECO:0007669"/>
    <property type="project" value="UniProtKB-KW"/>
</dbReference>
<evidence type="ECO:0000259" key="16">
    <source>
        <dbReference type="Pfam" id="PF00905"/>
    </source>
</evidence>
<protein>
    <recommendedName>
        <fullName evidence="14">Peptidoglycan D,D-transpeptidase MrdA</fullName>
        <ecNumber evidence="14">3.4.16.4</ecNumber>
    </recommendedName>
    <alternativeName>
        <fullName evidence="14">Penicillin-binding protein 2</fullName>
        <shortName evidence="14">PBP-2</shortName>
    </alternativeName>
</protein>
<dbReference type="GO" id="GO:0008270">
    <property type="term" value="F:zinc ion binding"/>
    <property type="evidence" value="ECO:0007669"/>
    <property type="project" value="UniProtKB-UniRule"/>
</dbReference>
<dbReference type="AlphaFoldDB" id="D7DNG1"/>
<feature type="binding site" evidence="14">
    <location>
        <position position="386"/>
    </location>
    <ligand>
        <name>Zn(2+)</name>
        <dbReference type="ChEBI" id="CHEBI:29105"/>
    </ligand>
</feature>
<keyword evidence="18" id="KW-0808">Transferase</keyword>
<evidence type="ECO:0000256" key="2">
    <source>
        <dbReference type="ARBA" id="ARBA00004236"/>
    </source>
</evidence>
<evidence type="ECO:0000256" key="1">
    <source>
        <dbReference type="ARBA" id="ARBA00004167"/>
    </source>
</evidence>
<dbReference type="Proteomes" id="UP000000383">
    <property type="component" value="Chromosome"/>
</dbReference>
<evidence type="ECO:0000256" key="14">
    <source>
        <dbReference type="HAMAP-Rule" id="MF_02081"/>
    </source>
</evidence>
<dbReference type="STRING" id="666681.M301_2605"/>
<dbReference type="Gene3D" id="3.90.1310.10">
    <property type="entry name" value="Penicillin-binding protein 2a (Domain 2)"/>
    <property type="match status" value="1"/>
</dbReference>
<dbReference type="GO" id="GO:0009252">
    <property type="term" value="P:peptidoglycan biosynthetic process"/>
    <property type="evidence" value="ECO:0007669"/>
    <property type="project" value="UniProtKB-UniRule"/>
</dbReference>
<feature type="domain" description="Penicillin-binding protein dimerisation" evidence="17">
    <location>
        <begin position="62"/>
        <end position="236"/>
    </location>
</feature>
<dbReference type="GO" id="GO:0008658">
    <property type="term" value="F:penicillin binding"/>
    <property type="evidence" value="ECO:0007669"/>
    <property type="project" value="InterPro"/>
</dbReference>
<evidence type="ECO:0000256" key="13">
    <source>
        <dbReference type="ARBA" id="ARBA00023316"/>
    </source>
</evidence>
<keyword evidence="5 14" id="KW-0121">Carboxypeptidase</keyword>
<comment type="pathway">
    <text evidence="14">Cell wall biogenesis; peptidoglycan biosynthesis.</text>
</comment>
<keyword evidence="14" id="KW-0479">Metal-binding</keyword>
<evidence type="ECO:0000313" key="18">
    <source>
        <dbReference type="EMBL" id="ADI30962.1"/>
    </source>
</evidence>
<dbReference type="GO" id="GO:0008360">
    <property type="term" value="P:regulation of cell shape"/>
    <property type="evidence" value="ECO:0007669"/>
    <property type="project" value="UniProtKB-KW"/>
</dbReference>
<keyword evidence="11 14" id="KW-1133">Transmembrane helix</keyword>
<dbReference type="InterPro" id="IPR012338">
    <property type="entry name" value="Beta-lactam/transpept-like"/>
</dbReference>
<evidence type="ECO:0000256" key="11">
    <source>
        <dbReference type="ARBA" id="ARBA00022989"/>
    </source>
</evidence>
<keyword evidence="6 14" id="KW-0645">Protease</keyword>
<evidence type="ECO:0000256" key="15">
    <source>
        <dbReference type="SAM" id="MobiDB-lite"/>
    </source>
</evidence>
<dbReference type="Gene3D" id="3.30.1390.30">
    <property type="entry name" value="Penicillin-binding protein 2a, domain 3"/>
    <property type="match status" value="1"/>
</dbReference>
<dbReference type="EC" id="3.4.16.4" evidence="14"/>
<dbReference type="Gene3D" id="3.40.710.10">
    <property type="entry name" value="DD-peptidase/beta-lactamase superfamily"/>
    <property type="match status" value="1"/>
</dbReference>
<keyword evidence="18" id="KW-0328">Glycosyltransferase</keyword>
<gene>
    <name evidence="14" type="primary">mrdA</name>
    <name evidence="18" type="ordered locus">M301_2605</name>
</gene>
<name>D7DNG1_METV0</name>
<evidence type="ECO:0000256" key="6">
    <source>
        <dbReference type="ARBA" id="ARBA00022670"/>
    </source>
</evidence>
<evidence type="ECO:0000256" key="7">
    <source>
        <dbReference type="ARBA" id="ARBA00022692"/>
    </source>
</evidence>
<evidence type="ECO:0000256" key="10">
    <source>
        <dbReference type="ARBA" id="ARBA00022984"/>
    </source>
</evidence>
<dbReference type="Pfam" id="PF03717">
    <property type="entry name" value="PBP_dimer"/>
    <property type="match status" value="1"/>
</dbReference>
<dbReference type="GO" id="GO:0009002">
    <property type="term" value="F:serine-type D-Ala-D-Ala carboxypeptidase activity"/>
    <property type="evidence" value="ECO:0007669"/>
    <property type="project" value="UniProtKB-UniRule"/>
</dbReference>
<dbReference type="InterPro" id="IPR005311">
    <property type="entry name" value="PBP_dimer"/>
</dbReference>
<dbReference type="SUPFAM" id="SSF56519">
    <property type="entry name" value="Penicillin binding protein dimerisation domain"/>
    <property type="match status" value="1"/>
</dbReference>
<keyword evidence="19" id="KW-1185">Reference proteome</keyword>
<evidence type="ECO:0000259" key="17">
    <source>
        <dbReference type="Pfam" id="PF03717"/>
    </source>
</evidence>
<accession>D7DNG1</accession>
<dbReference type="PANTHER" id="PTHR30627">
    <property type="entry name" value="PEPTIDOGLYCAN D,D-TRANSPEPTIDASE"/>
    <property type="match status" value="1"/>
</dbReference>
<keyword evidence="8 14" id="KW-0378">Hydrolase</keyword>
<evidence type="ECO:0000256" key="5">
    <source>
        <dbReference type="ARBA" id="ARBA00022645"/>
    </source>
</evidence>
<comment type="similarity">
    <text evidence="14">Belongs to the transpeptidase family. MrdA subfamily.</text>
</comment>
<dbReference type="GO" id="GO:0071972">
    <property type="term" value="F:peptidoglycan L,D-transpeptidase activity"/>
    <property type="evidence" value="ECO:0007669"/>
    <property type="project" value="TreeGrafter"/>
</dbReference>
<evidence type="ECO:0000313" key="19">
    <source>
        <dbReference type="Proteomes" id="UP000000383"/>
    </source>
</evidence>
<evidence type="ECO:0000256" key="4">
    <source>
        <dbReference type="ARBA" id="ARBA00022519"/>
    </source>
</evidence>
<dbReference type="UniPathway" id="UPA00219"/>
<comment type="catalytic activity">
    <reaction evidence="14">
        <text>Preferential cleavage: (Ac)2-L-Lys-D-Ala-|-D-Ala. Also transpeptidation of peptidyl-alanyl moieties that are N-acyl substituents of D-alanine.</text>
        <dbReference type="EC" id="3.4.16.4"/>
    </reaction>
</comment>
<feature type="binding site" evidence="14">
    <location>
        <position position="367"/>
    </location>
    <ligand>
        <name>Zn(2+)</name>
        <dbReference type="ChEBI" id="CHEBI:29105"/>
    </ligand>
</feature>
<keyword evidence="14" id="KW-0862">Zinc</keyword>
<feature type="binding site" evidence="14">
    <location>
        <position position="352"/>
    </location>
    <ligand>
        <name>Zn(2+)</name>
        <dbReference type="ChEBI" id="CHEBI:29105"/>
    </ligand>
</feature>
<feature type="binding site" evidence="14">
    <location>
        <position position="373"/>
    </location>
    <ligand>
        <name>Zn(2+)</name>
        <dbReference type="ChEBI" id="CHEBI:29105"/>
    </ligand>
</feature>
<proteinExistence type="inferred from homology"/>
<dbReference type="InterPro" id="IPR050515">
    <property type="entry name" value="Beta-lactam/transpept"/>
</dbReference>
<organism evidence="18 19">
    <name type="scientific">Methylotenera versatilis (strain 301)</name>
    <dbReference type="NCBI Taxonomy" id="666681"/>
    <lineage>
        <taxon>Bacteria</taxon>
        <taxon>Pseudomonadati</taxon>
        <taxon>Pseudomonadota</taxon>
        <taxon>Betaproteobacteria</taxon>
        <taxon>Nitrosomonadales</taxon>
        <taxon>Methylophilaceae</taxon>
        <taxon>Methylotenera</taxon>
    </lineage>
</organism>
<feature type="domain" description="Penicillin-binding protein transpeptidase" evidence="16">
    <location>
        <begin position="269"/>
        <end position="608"/>
    </location>
</feature>
<dbReference type="OrthoDB" id="9789078at2"/>
<comment type="function">
    <text evidence="14">Catalyzes cross-linking of the peptidoglycan cell wall.</text>
</comment>
<sequence length="651" mass="72160" precursor="true">MRAELKNFQHEQYYFKLRLGFTAFVVIALFSVLALRFSYLQIKQYKHYQTLAENNRISLVPIVPNRGLILDKNGVVLAHNFFVYTLEITPSKVDDLEKTISEVSKLVEVSSLDRKRFNKLREESRNFESVPIRTHLNEVEAASFAVNHYRFPGVEIKSRLFRHYPLGKLGAHMVGYIGRINDKDLENLEKNGDLSNYKGSDHVGKSGIEQFYERQLHGTTGFQQVEIDADGRAVRVLSSTPPVPGSNLVLTIDSKIQEIAETAFGEHRGALVAINPKTGEVLSYVSQPTFDPNMFVDGIDVENWRLLNDSLDKPLINRPIRGIYPPGSTFKPFVAMAGLENDKRVPPFSISDPGYFTLANSVHKYRDWKPTGHGMVDMQRAITISCDTFFYGLALELGIDKLTSFVGHFNFGRKTGIDIQGENEGLLPTPEWKMRRFKQPWYQGETVIVGIGQGYTLVTPLQLAQATATLANNGVAMKPHLVAKIQKTITNETQTVPLVVQDTIPLKPENIDIVKRGMIAVTQPGGTAATVGANAPYSIAAKTGTAQVIGIKQNAKYNASSIDERHRDHALFIAYAPAEDPTIAIAVIVENGNHGGTTAGPIARKVMDYYLLGKIPAPEQAKDDKKALTKPPNNALGAATTQPVPEEELHD</sequence>
<keyword evidence="10 14" id="KW-0573">Peptidoglycan synthesis</keyword>
<dbReference type="RefSeq" id="WP_013149269.1">
    <property type="nucleotide sequence ID" value="NC_014207.1"/>
</dbReference>
<dbReference type="FunFam" id="3.40.710.10:FF:000024">
    <property type="entry name" value="Penicillin-binding protein 2"/>
    <property type="match status" value="1"/>
</dbReference>
<keyword evidence="7 14" id="KW-0812">Transmembrane</keyword>
<dbReference type="InterPro" id="IPR001460">
    <property type="entry name" value="PCN-bd_Tpept"/>
</dbReference>
<keyword evidence="9 14" id="KW-0133">Cell shape</keyword>
<evidence type="ECO:0000256" key="3">
    <source>
        <dbReference type="ARBA" id="ARBA00022475"/>
    </source>
</evidence>
<keyword evidence="13 14" id="KW-0961">Cell wall biogenesis/degradation</keyword>
<dbReference type="InterPro" id="IPR036138">
    <property type="entry name" value="PBP_dimer_sf"/>
</dbReference>
<reference evidence="19" key="1">
    <citation type="submission" date="2010-05" db="EMBL/GenBank/DDBJ databases">
        <title>Complete sequence of Methylotenera sp. 301.</title>
        <authorList>
            <person name="Lucas S."/>
            <person name="Copeland A."/>
            <person name="Lapidus A."/>
            <person name="Cheng J.-F."/>
            <person name="Bruce D."/>
            <person name="Goodwin L."/>
            <person name="Pitluck S."/>
            <person name="Clum A."/>
            <person name="Land M."/>
            <person name="Hauser L."/>
            <person name="Kyrpides N."/>
            <person name="Ivanova N."/>
            <person name="Chistoservova L."/>
            <person name="Kalyuzhnaya M."/>
            <person name="Woyke T."/>
        </authorList>
    </citation>
    <scope>NUCLEOTIDE SEQUENCE [LARGE SCALE GENOMIC DNA]</scope>
    <source>
        <strain evidence="19">301</strain>
    </source>
</reference>
<evidence type="ECO:0000256" key="9">
    <source>
        <dbReference type="ARBA" id="ARBA00022960"/>
    </source>
</evidence>
<feature type="transmembrane region" description="Helical" evidence="14">
    <location>
        <begin position="21"/>
        <end position="39"/>
    </location>
</feature>
<dbReference type="NCBIfam" id="TIGR03423">
    <property type="entry name" value="pbp2_mrdA"/>
    <property type="match status" value="1"/>
</dbReference>
<dbReference type="eggNOG" id="COG0768">
    <property type="taxonomic scope" value="Bacteria"/>
</dbReference>
<dbReference type="Pfam" id="PF00905">
    <property type="entry name" value="Transpeptidase"/>
    <property type="match status" value="1"/>
</dbReference>
<feature type="region of interest" description="Disordered" evidence="15">
    <location>
        <begin position="620"/>
        <end position="651"/>
    </location>
</feature>
<dbReference type="SUPFAM" id="SSF56601">
    <property type="entry name" value="beta-lactamase/transpeptidase-like"/>
    <property type="match status" value="1"/>
</dbReference>
<reference evidence="18 19" key="2">
    <citation type="journal article" date="2011" name="J. Bacteriol.">
        <title>Genomes of three methylotrophs from a single niche uncover genetic and metabolic divergence of Methylophilaceae.</title>
        <authorList>
            <person name="Lapidus A."/>
            <person name="Clum A."/>
            <person name="Labutti K."/>
            <person name="Kaluzhnaya M.G."/>
            <person name="Lim S."/>
            <person name="Beck D.A."/>
            <person name="Glavina Del Rio T."/>
            <person name="Nolan M."/>
            <person name="Mavromatis K."/>
            <person name="Huntemann M."/>
            <person name="Lucas S."/>
            <person name="Lidstrom M.E."/>
            <person name="Ivanova N."/>
            <person name="Chistoserdova L."/>
        </authorList>
    </citation>
    <scope>NUCLEOTIDE SEQUENCE [LARGE SCALE GENOMIC DNA]</scope>
    <source>
        <strain evidence="18 19">301</strain>
    </source>
</reference>
<keyword evidence="3 14" id="KW-1003">Cell membrane</keyword>
<dbReference type="GO" id="GO:0006508">
    <property type="term" value="P:proteolysis"/>
    <property type="evidence" value="ECO:0007669"/>
    <property type="project" value="UniProtKB-KW"/>
</dbReference>
<dbReference type="HOGENOM" id="CLU_009289_1_2_4"/>
<keyword evidence="4 14" id="KW-0997">Cell inner membrane</keyword>
<dbReference type="InterPro" id="IPR017790">
    <property type="entry name" value="Penicillin-binding_protein_2"/>
</dbReference>
<dbReference type="PANTHER" id="PTHR30627:SF2">
    <property type="entry name" value="PEPTIDOGLYCAN D,D-TRANSPEPTIDASE MRDA"/>
    <property type="match status" value="1"/>
</dbReference>
<dbReference type="GO" id="GO:0005886">
    <property type="term" value="C:plasma membrane"/>
    <property type="evidence" value="ECO:0007669"/>
    <property type="project" value="UniProtKB-SubCell"/>
</dbReference>
<dbReference type="KEGG" id="meh:M301_2605"/>
<dbReference type="HAMAP" id="MF_02081">
    <property type="entry name" value="MrdA_transpept"/>
    <property type="match status" value="1"/>
</dbReference>